<dbReference type="GO" id="GO:0006355">
    <property type="term" value="P:regulation of DNA-templated transcription"/>
    <property type="evidence" value="ECO:0007669"/>
    <property type="project" value="InterPro"/>
</dbReference>
<feature type="compositionally biased region" description="Polar residues" evidence="5">
    <location>
        <begin position="550"/>
        <end position="563"/>
    </location>
</feature>
<dbReference type="GO" id="GO:0008270">
    <property type="term" value="F:zinc ion binding"/>
    <property type="evidence" value="ECO:0007669"/>
    <property type="project" value="UniProtKB-KW"/>
</dbReference>
<accession>A0A1Y1V6P6</accession>
<keyword evidence="2 4" id="KW-0863">Zinc-finger</keyword>
<keyword evidence="3" id="KW-0862">Zinc</keyword>
<sequence length="663" mass="76522">MLNLIGSIIPNEIPNPSKDNDTNNKIMNDRNYRNDQNRKFNDNENNNQKRSRTFSSMNQENSYCQVKLSNHNNSSLPNDMTIDDNNDTMNCYDGKLDDTSRGTLSNNTNSNNNPCNSSKDISISKPNKAPNDIIISNNSSNNNNNSNNISTKSPINKHASFNNKDNYPVVEYTNDYKPLAISINNNHKNIDSLLETNNTDPDNPSYSAHSNQYNYHMPSFISNVVNNYDNSYHGEMKADNNIRNNNNINNHINSNPSSYPINDNIDAQNQNYKGNHKYITKFKYNDEFNNDNNKMNNAQDLCNSNSNDIYDETYHSKMMPNFPYSSKFQKGDISIMKETNYRDDESFIVNKKMNGTKYNNFTKINSYYYDVNLNHNDMDEYRVRVNDSNNNYNSSSNSEGISNRNNIMEVKNSINDNRNLTDNQKSFYSVNPNNGNSNHADISMSFNINYLNDNNYNNNYNNSTNSSNNRNINDSNYNNYNRYNNTIIDTNNNNHGNVRMMNDGNRNEYPSNINITNQMNSNEWVPNYKMEKNEFSYNSNNISYSRIPPESNSNKSYPTTALSTGKRGRKKIVNLNQEYIDNTLKNLKSDKKIKRCENCGVDRSPEWRRGPSGHKTLCNACGLRYSRTINRYLNQQRAKNNNTFDINNPLASISKSKRKKKNG</sequence>
<dbReference type="InterPro" id="IPR000679">
    <property type="entry name" value="Znf_GATA"/>
</dbReference>
<evidence type="ECO:0000256" key="2">
    <source>
        <dbReference type="ARBA" id="ARBA00022771"/>
    </source>
</evidence>
<evidence type="ECO:0000313" key="7">
    <source>
        <dbReference type="EMBL" id="ORX48633.1"/>
    </source>
</evidence>
<dbReference type="AlphaFoldDB" id="A0A1Y1V6P6"/>
<keyword evidence="8" id="KW-1185">Reference proteome</keyword>
<evidence type="ECO:0000313" key="8">
    <source>
        <dbReference type="Proteomes" id="UP000193719"/>
    </source>
</evidence>
<reference evidence="7 8" key="2">
    <citation type="submission" date="2016-08" db="EMBL/GenBank/DDBJ databases">
        <title>Pervasive Adenine N6-methylation of Active Genes in Fungi.</title>
        <authorList>
            <consortium name="DOE Joint Genome Institute"/>
            <person name="Mondo S.J."/>
            <person name="Dannebaum R.O."/>
            <person name="Kuo R.C."/>
            <person name="Labutti K."/>
            <person name="Haridas S."/>
            <person name="Kuo A."/>
            <person name="Salamov A."/>
            <person name="Ahrendt S.R."/>
            <person name="Lipzen A."/>
            <person name="Sullivan W."/>
            <person name="Andreopoulos W.B."/>
            <person name="Clum A."/>
            <person name="Lindquist E."/>
            <person name="Daum C."/>
            <person name="Ramamoorthy G.K."/>
            <person name="Gryganskyi A."/>
            <person name="Culley D."/>
            <person name="Magnuson J.K."/>
            <person name="James T.Y."/>
            <person name="O'Malley M.A."/>
            <person name="Stajich J.E."/>
            <person name="Spatafora J.W."/>
            <person name="Visel A."/>
            <person name="Grigoriev I.V."/>
        </authorList>
    </citation>
    <scope>NUCLEOTIDE SEQUENCE [LARGE SCALE GENOMIC DNA]</scope>
    <source>
        <strain evidence="8">finn</strain>
    </source>
</reference>
<evidence type="ECO:0000259" key="6">
    <source>
        <dbReference type="PROSITE" id="PS50114"/>
    </source>
</evidence>
<dbReference type="InterPro" id="IPR051140">
    <property type="entry name" value="GATA_TF"/>
</dbReference>
<feature type="region of interest" description="Disordered" evidence="5">
    <location>
        <begin position="102"/>
        <end position="160"/>
    </location>
</feature>
<feature type="compositionally biased region" description="Polar residues" evidence="5">
    <location>
        <begin position="151"/>
        <end position="160"/>
    </location>
</feature>
<feature type="compositionally biased region" description="Polar residues" evidence="5">
    <location>
        <begin position="43"/>
        <end position="57"/>
    </location>
</feature>
<feature type="compositionally biased region" description="Low complexity" evidence="5">
    <location>
        <begin position="105"/>
        <end position="118"/>
    </location>
</feature>
<feature type="compositionally biased region" description="Polar residues" evidence="5">
    <location>
        <begin position="640"/>
        <end position="654"/>
    </location>
</feature>
<dbReference type="OrthoDB" id="2162994at2759"/>
<dbReference type="PANTHER" id="PTHR45658">
    <property type="entry name" value="GATA TRANSCRIPTION FACTOR"/>
    <property type="match status" value="1"/>
</dbReference>
<proteinExistence type="predicted"/>
<dbReference type="STRING" id="1754191.A0A1Y1V6P6"/>
<comment type="caution">
    <text evidence="7">The sequence shown here is derived from an EMBL/GenBank/DDBJ whole genome shotgun (WGS) entry which is preliminary data.</text>
</comment>
<dbReference type="PROSITE" id="PS00344">
    <property type="entry name" value="GATA_ZN_FINGER_1"/>
    <property type="match status" value="1"/>
</dbReference>
<evidence type="ECO:0000256" key="4">
    <source>
        <dbReference type="PROSITE-ProRule" id="PRU00094"/>
    </source>
</evidence>
<evidence type="ECO:0000256" key="1">
    <source>
        <dbReference type="ARBA" id="ARBA00022723"/>
    </source>
</evidence>
<dbReference type="EMBL" id="MCFH01000026">
    <property type="protein sequence ID" value="ORX48633.1"/>
    <property type="molecule type" value="Genomic_DNA"/>
</dbReference>
<feature type="region of interest" description="Disordered" evidence="5">
    <location>
        <begin position="1"/>
        <end position="57"/>
    </location>
</feature>
<evidence type="ECO:0000256" key="3">
    <source>
        <dbReference type="ARBA" id="ARBA00022833"/>
    </source>
</evidence>
<reference evidence="7 8" key="1">
    <citation type="submission" date="2016-08" db="EMBL/GenBank/DDBJ databases">
        <title>Genomes of anaerobic fungi encode conserved fungal cellulosomes for biomass hydrolysis.</title>
        <authorList>
            <consortium name="DOE Joint Genome Institute"/>
            <person name="Haitjema C.H."/>
            <person name="Gilmore S.P."/>
            <person name="Henske J.K."/>
            <person name="Solomon K.V."/>
            <person name="De Groot R."/>
            <person name="Kuo A."/>
            <person name="Mondo S.J."/>
            <person name="Salamov A.A."/>
            <person name="Labutti K."/>
            <person name="Zhao Z."/>
            <person name="Chiniquy J."/>
            <person name="Barry K."/>
            <person name="Brewer H.M."/>
            <person name="Purvine S.O."/>
            <person name="Wright A.T."/>
            <person name="Boxma B."/>
            <person name="Van Alen T."/>
            <person name="Hackstein J.H."/>
            <person name="Baker S.E."/>
            <person name="Grigoriev I.V."/>
            <person name="O'Malley M.A."/>
        </authorList>
    </citation>
    <scope>NUCLEOTIDE SEQUENCE [LARGE SCALE GENOMIC DNA]</scope>
    <source>
        <strain evidence="8">finn</strain>
    </source>
</reference>
<feature type="domain" description="GATA-type" evidence="6">
    <location>
        <begin position="590"/>
        <end position="625"/>
    </location>
</feature>
<feature type="region of interest" description="Disordered" evidence="5">
    <location>
        <begin position="546"/>
        <end position="565"/>
    </location>
</feature>
<dbReference type="SMART" id="SM00401">
    <property type="entry name" value="ZnF_GATA"/>
    <property type="match status" value="1"/>
</dbReference>
<evidence type="ECO:0000256" key="5">
    <source>
        <dbReference type="SAM" id="MobiDB-lite"/>
    </source>
</evidence>
<dbReference type="Gene3D" id="3.30.50.10">
    <property type="entry name" value="Erythroid Transcription Factor GATA-1, subunit A"/>
    <property type="match status" value="1"/>
</dbReference>
<dbReference type="PROSITE" id="PS50114">
    <property type="entry name" value="GATA_ZN_FINGER_2"/>
    <property type="match status" value="1"/>
</dbReference>
<protein>
    <recommendedName>
        <fullName evidence="6">GATA-type domain-containing protein</fullName>
    </recommendedName>
</protein>
<dbReference type="InterPro" id="IPR013088">
    <property type="entry name" value="Znf_NHR/GATA"/>
</dbReference>
<feature type="region of interest" description="Disordered" evidence="5">
    <location>
        <begin position="640"/>
        <end position="663"/>
    </location>
</feature>
<dbReference type="GO" id="GO:0043565">
    <property type="term" value="F:sequence-specific DNA binding"/>
    <property type="evidence" value="ECO:0007669"/>
    <property type="project" value="InterPro"/>
</dbReference>
<organism evidence="7 8">
    <name type="scientific">Piromyces finnis</name>
    <dbReference type="NCBI Taxonomy" id="1754191"/>
    <lineage>
        <taxon>Eukaryota</taxon>
        <taxon>Fungi</taxon>
        <taxon>Fungi incertae sedis</taxon>
        <taxon>Chytridiomycota</taxon>
        <taxon>Chytridiomycota incertae sedis</taxon>
        <taxon>Neocallimastigomycetes</taxon>
        <taxon>Neocallimastigales</taxon>
        <taxon>Neocallimastigaceae</taxon>
        <taxon>Piromyces</taxon>
    </lineage>
</organism>
<dbReference type="CDD" id="cd00202">
    <property type="entry name" value="ZnF_GATA"/>
    <property type="match status" value="1"/>
</dbReference>
<name>A0A1Y1V6P6_9FUNG</name>
<feature type="compositionally biased region" description="Low complexity" evidence="5">
    <location>
        <begin position="133"/>
        <end position="150"/>
    </location>
</feature>
<dbReference type="Proteomes" id="UP000193719">
    <property type="component" value="Unassembled WGS sequence"/>
</dbReference>
<dbReference type="Pfam" id="PF00320">
    <property type="entry name" value="GATA"/>
    <property type="match status" value="1"/>
</dbReference>
<gene>
    <name evidence="7" type="ORF">BCR36DRAFT_72225</name>
</gene>
<keyword evidence="1" id="KW-0479">Metal-binding</keyword>
<feature type="compositionally biased region" description="Basic and acidic residues" evidence="5">
    <location>
        <begin position="18"/>
        <end position="42"/>
    </location>
</feature>
<dbReference type="SUPFAM" id="SSF57716">
    <property type="entry name" value="Glucocorticoid receptor-like (DNA-binding domain)"/>
    <property type="match status" value="1"/>
</dbReference>